<accession>A0A9Q1E5R0</accession>
<protein>
    <submittedName>
        <fullName evidence="2">Uncharacterized protein</fullName>
    </submittedName>
</protein>
<reference evidence="2" key="1">
    <citation type="journal article" date="2023" name="Science">
        <title>Genome structures resolve the early diversification of teleost fishes.</title>
        <authorList>
            <person name="Parey E."/>
            <person name="Louis A."/>
            <person name="Montfort J."/>
            <person name="Bouchez O."/>
            <person name="Roques C."/>
            <person name="Iampietro C."/>
            <person name="Lluch J."/>
            <person name="Castinel A."/>
            <person name="Donnadieu C."/>
            <person name="Desvignes T."/>
            <person name="Floi Bucao C."/>
            <person name="Jouanno E."/>
            <person name="Wen M."/>
            <person name="Mejri S."/>
            <person name="Dirks R."/>
            <person name="Jansen H."/>
            <person name="Henkel C."/>
            <person name="Chen W.J."/>
            <person name="Zahm M."/>
            <person name="Cabau C."/>
            <person name="Klopp C."/>
            <person name="Thompson A.W."/>
            <person name="Robinson-Rechavi M."/>
            <person name="Braasch I."/>
            <person name="Lecointre G."/>
            <person name="Bobe J."/>
            <person name="Postlethwait J.H."/>
            <person name="Berthelot C."/>
            <person name="Roest Crollius H."/>
            <person name="Guiguen Y."/>
        </authorList>
    </citation>
    <scope>NUCLEOTIDE SEQUENCE</scope>
    <source>
        <strain evidence="2">WJC10195</strain>
    </source>
</reference>
<feature type="compositionally biased region" description="Pro residues" evidence="1">
    <location>
        <begin position="49"/>
        <end position="61"/>
    </location>
</feature>
<feature type="region of interest" description="Disordered" evidence="1">
    <location>
        <begin position="45"/>
        <end position="77"/>
    </location>
</feature>
<comment type="caution">
    <text evidence="2">The sequence shown here is derived from an EMBL/GenBank/DDBJ whole genome shotgun (WGS) entry which is preliminary data.</text>
</comment>
<dbReference type="AlphaFoldDB" id="A0A9Q1E5R0"/>
<evidence type="ECO:0000313" key="3">
    <source>
        <dbReference type="Proteomes" id="UP001152622"/>
    </source>
</evidence>
<evidence type="ECO:0000313" key="2">
    <source>
        <dbReference type="EMBL" id="KAJ8332709.1"/>
    </source>
</evidence>
<gene>
    <name evidence="2" type="ORF">SKAU_G00424980</name>
</gene>
<dbReference type="Proteomes" id="UP001152622">
    <property type="component" value="Unassembled WGS sequence"/>
</dbReference>
<keyword evidence="3" id="KW-1185">Reference proteome</keyword>
<proteinExistence type="predicted"/>
<sequence>MIKVWTGLRTRKIVVRRLRALAVKEKRPQQRHPRECHASLHANVDMQAPQPPPLLKGPSLPPASELTGTSTDKRGCGLSARYADESASANSLAAFSTAVPLDLPFLLGETVWREELRAPHSRAVLIPGSGCRDQQSEEKDPLLRAQQDVTRPGVFYFVLSARE</sequence>
<evidence type="ECO:0000256" key="1">
    <source>
        <dbReference type="SAM" id="MobiDB-lite"/>
    </source>
</evidence>
<organism evidence="2 3">
    <name type="scientific">Synaphobranchus kaupii</name>
    <name type="common">Kaup's arrowtooth eel</name>
    <dbReference type="NCBI Taxonomy" id="118154"/>
    <lineage>
        <taxon>Eukaryota</taxon>
        <taxon>Metazoa</taxon>
        <taxon>Chordata</taxon>
        <taxon>Craniata</taxon>
        <taxon>Vertebrata</taxon>
        <taxon>Euteleostomi</taxon>
        <taxon>Actinopterygii</taxon>
        <taxon>Neopterygii</taxon>
        <taxon>Teleostei</taxon>
        <taxon>Anguilliformes</taxon>
        <taxon>Synaphobranchidae</taxon>
        <taxon>Synaphobranchus</taxon>
    </lineage>
</organism>
<name>A0A9Q1E5R0_SYNKA</name>
<dbReference type="EMBL" id="JAINUF010000025">
    <property type="protein sequence ID" value="KAJ8332709.1"/>
    <property type="molecule type" value="Genomic_DNA"/>
</dbReference>